<keyword evidence="2" id="KW-1185">Reference proteome</keyword>
<reference evidence="1 2" key="1">
    <citation type="submission" date="2020-08" db="EMBL/GenBank/DDBJ databases">
        <title>Genomic Encyclopedia of Type Strains, Phase III (KMG-III): the genomes of soil and plant-associated and newly described type strains.</title>
        <authorList>
            <person name="Whitman W."/>
        </authorList>
    </citation>
    <scope>NUCLEOTIDE SEQUENCE [LARGE SCALE GENOMIC DNA]</scope>
    <source>
        <strain evidence="1 2">CECT 7247</strain>
    </source>
</reference>
<sequence>MNDSLTPRLSPRLVLVTPHSNGDTLPRIHGGWASEILAVRAALVSQCCREAPPPLSAAWAQPLEAAWRLLRSSVLLASPVSIAEQEWRLRLVVLGRLAGPSRGLTADLLSQGDRELTERLGARPPTVDAQQRLSLMQQWIHALKADDRPTLLQTALHQIELDNHELKVFAGL</sequence>
<organism evidence="1 2">
    <name type="scientific">Roseateles terrae</name>
    <dbReference type="NCBI Taxonomy" id="431060"/>
    <lineage>
        <taxon>Bacteria</taxon>
        <taxon>Pseudomonadati</taxon>
        <taxon>Pseudomonadota</taxon>
        <taxon>Betaproteobacteria</taxon>
        <taxon>Burkholderiales</taxon>
        <taxon>Sphaerotilaceae</taxon>
        <taxon>Roseateles</taxon>
    </lineage>
</organism>
<dbReference type="Proteomes" id="UP000574369">
    <property type="component" value="Unassembled WGS sequence"/>
</dbReference>
<evidence type="ECO:0000313" key="2">
    <source>
        <dbReference type="Proteomes" id="UP000574369"/>
    </source>
</evidence>
<dbReference type="EMBL" id="JACHXO010000009">
    <property type="protein sequence ID" value="MBB3196835.1"/>
    <property type="molecule type" value="Genomic_DNA"/>
</dbReference>
<proteinExistence type="predicted"/>
<dbReference type="RefSeq" id="WP_088453893.1">
    <property type="nucleotide sequence ID" value="NZ_JACHXO010000009.1"/>
</dbReference>
<accession>A0ABR6GXJ9</accession>
<gene>
    <name evidence="1" type="ORF">FHS28_004260</name>
</gene>
<protein>
    <submittedName>
        <fullName evidence="1">Uncharacterized protein</fullName>
    </submittedName>
</protein>
<evidence type="ECO:0000313" key="1">
    <source>
        <dbReference type="EMBL" id="MBB3196835.1"/>
    </source>
</evidence>
<name>A0ABR6GXJ9_9BURK</name>
<comment type="caution">
    <text evidence="1">The sequence shown here is derived from an EMBL/GenBank/DDBJ whole genome shotgun (WGS) entry which is preliminary data.</text>
</comment>